<feature type="compositionally biased region" description="Basic and acidic residues" evidence="7">
    <location>
        <begin position="337"/>
        <end position="346"/>
    </location>
</feature>
<evidence type="ECO:0000256" key="6">
    <source>
        <dbReference type="ARBA" id="ARBA00023136"/>
    </source>
</evidence>
<dbReference type="GO" id="GO:0008381">
    <property type="term" value="F:mechanosensitive monoatomic ion channel activity"/>
    <property type="evidence" value="ECO:0007669"/>
    <property type="project" value="InterPro"/>
</dbReference>
<dbReference type="STRING" id="1230454.C461_06899"/>
<name>M0PD27_9EURY</name>
<gene>
    <name evidence="11" type="ORF">C461_06899</name>
</gene>
<reference evidence="11 12" key="1">
    <citation type="journal article" date="2014" name="PLoS Genet.">
        <title>Phylogenetically driven sequencing of extremely halophilic archaea reveals strategies for static and dynamic osmo-response.</title>
        <authorList>
            <person name="Becker E.A."/>
            <person name="Seitzer P.M."/>
            <person name="Tritt A."/>
            <person name="Larsen D."/>
            <person name="Krusor M."/>
            <person name="Yao A.I."/>
            <person name="Wu D."/>
            <person name="Madern D."/>
            <person name="Eisen J.A."/>
            <person name="Darling A.E."/>
            <person name="Facciotti M.T."/>
        </authorList>
    </citation>
    <scope>NUCLEOTIDE SEQUENCE [LARGE SCALE GENOMIC DNA]</scope>
    <source>
        <strain evidence="11 12">JCM 13560</strain>
    </source>
</reference>
<dbReference type="PANTHER" id="PTHR30221:SF1">
    <property type="entry name" value="SMALL-CONDUCTANCE MECHANOSENSITIVE CHANNEL"/>
    <property type="match status" value="1"/>
</dbReference>
<sequence length="373" mass="40444">MGDGDFDMVLPETAPVADWFARFTGFPGFGLFIVLLSVAVGALVAKFLVRLIGRPVARRVSRQSVAQTIVRGVRVGTITIATLIGLGAAGFRFADLLLGTAVFSAVIGIILAPLVGNFINGVFILADQPFEIGDMIELEDGTTGFVEDITIRYTKIFTLDNTFLVVPNGTMRERDVTNFSAEDERTRRTIDVLVTYESDIDVARQKIERAARDCEAVIDGGPDIRIGVARYTASPDCRLHEFGDDGVLLRLRYWVKKPYKLGKVQSDVNTKIRNRIADANVEMAYPHRHLVFDDTSGVARVGGPEDGSDTERAGIRDDDDRAGHMPESVAPSGDRAGSNDESRSDGSEGTDSPTRAESAPDEEGSTADDRGSI</sequence>
<dbReference type="Pfam" id="PF00924">
    <property type="entry name" value="MS_channel_2nd"/>
    <property type="match status" value="1"/>
</dbReference>
<dbReference type="InterPro" id="IPR010920">
    <property type="entry name" value="LSM_dom_sf"/>
</dbReference>
<dbReference type="Pfam" id="PF21082">
    <property type="entry name" value="MS_channel_3rd"/>
    <property type="match status" value="1"/>
</dbReference>
<keyword evidence="3" id="KW-1003">Cell membrane</keyword>
<evidence type="ECO:0000313" key="11">
    <source>
        <dbReference type="EMBL" id="EMA67434.1"/>
    </source>
</evidence>
<dbReference type="EMBL" id="AOJI01000022">
    <property type="protein sequence ID" value="EMA67434.1"/>
    <property type="molecule type" value="Genomic_DNA"/>
</dbReference>
<feature type="domain" description="Mechanosensitive ion channel MscS C-terminal" evidence="10">
    <location>
        <begin position="190"/>
        <end position="283"/>
    </location>
</feature>
<comment type="caution">
    <text evidence="11">The sequence shown here is derived from an EMBL/GenBank/DDBJ whole genome shotgun (WGS) entry which is preliminary data.</text>
</comment>
<evidence type="ECO:0000259" key="10">
    <source>
        <dbReference type="Pfam" id="PF21082"/>
    </source>
</evidence>
<evidence type="ECO:0000313" key="12">
    <source>
        <dbReference type="Proteomes" id="UP000011575"/>
    </source>
</evidence>
<dbReference type="InterPro" id="IPR045275">
    <property type="entry name" value="MscS_archaea/bacteria_type"/>
</dbReference>
<keyword evidence="5 8" id="KW-1133">Transmembrane helix</keyword>
<feature type="transmembrane region" description="Helical" evidence="8">
    <location>
        <begin position="73"/>
        <end position="94"/>
    </location>
</feature>
<evidence type="ECO:0000256" key="5">
    <source>
        <dbReference type="ARBA" id="ARBA00022989"/>
    </source>
</evidence>
<evidence type="ECO:0000256" key="2">
    <source>
        <dbReference type="ARBA" id="ARBA00008017"/>
    </source>
</evidence>
<feature type="region of interest" description="Disordered" evidence="7">
    <location>
        <begin position="296"/>
        <end position="373"/>
    </location>
</feature>
<dbReference type="Gene3D" id="1.10.287.1260">
    <property type="match status" value="1"/>
</dbReference>
<dbReference type="PATRIC" id="fig|1230454.4.peg.1395"/>
<dbReference type="Gene3D" id="2.30.30.60">
    <property type="match status" value="1"/>
</dbReference>
<dbReference type="InterPro" id="IPR023408">
    <property type="entry name" value="MscS_beta-dom_sf"/>
</dbReference>
<dbReference type="Proteomes" id="UP000011575">
    <property type="component" value="Unassembled WGS sequence"/>
</dbReference>
<dbReference type="AlphaFoldDB" id="M0PD27"/>
<evidence type="ECO:0000259" key="9">
    <source>
        <dbReference type="Pfam" id="PF00924"/>
    </source>
</evidence>
<keyword evidence="4 8" id="KW-0812">Transmembrane</keyword>
<dbReference type="SUPFAM" id="SSF82689">
    <property type="entry name" value="Mechanosensitive channel protein MscS (YggB), C-terminal domain"/>
    <property type="match status" value="1"/>
</dbReference>
<organism evidence="11 12">
    <name type="scientific">Halorubrum aidingense JCM 13560</name>
    <dbReference type="NCBI Taxonomy" id="1230454"/>
    <lineage>
        <taxon>Archaea</taxon>
        <taxon>Methanobacteriati</taxon>
        <taxon>Methanobacteriota</taxon>
        <taxon>Stenosarchaea group</taxon>
        <taxon>Halobacteria</taxon>
        <taxon>Halobacteriales</taxon>
        <taxon>Haloferacaceae</taxon>
        <taxon>Halorubrum</taxon>
    </lineage>
</organism>
<protein>
    <submittedName>
        <fullName evidence="11">MscS Mechanosensitive ion channel</fullName>
    </submittedName>
</protein>
<dbReference type="SUPFAM" id="SSF50182">
    <property type="entry name" value="Sm-like ribonucleoproteins"/>
    <property type="match status" value="1"/>
</dbReference>
<feature type="transmembrane region" description="Helical" evidence="8">
    <location>
        <begin position="29"/>
        <end position="52"/>
    </location>
</feature>
<keyword evidence="6 8" id="KW-0472">Membrane</keyword>
<keyword evidence="12" id="KW-1185">Reference proteome</keyword>
<accession>M0PD27</accession>
<feature type="transmembrane region" description="Helical" evidence="8">
    <location>
        <begin position="100"/>
        <end position="126"/>
    </location>
</feature>
<dbReference type="GO" id="GO:0005886">
    <property type="term" value="C:plasma membrane"/>
    <property type="evidence" value="ECO:0007669"/>
    <property type="project" value="UniProtKB-SubCell"/>
</dbReference>
<comment type="subcellular location">
    <subcellularLocation>
        <location evidence="1">Cell membrane</location>
        <topology evidence="1">Multi-pass membrane protein</topology>
    </subcellularLocation>
</comment>
<evidence type="ECO:0000256" key="1">
    <source>
        <dbReference type="ARBA" id="ARBA00004651"/>
    </source>
</evidence>
<evidence type="ECO:0000256" key="4">
    <source>
        <dbReference type="ARBA" id="ARBA00022692"/>
    </source>
</evidence>
<dbReference type="InterPro" id="IPR011066">
    <property type="entry name" value="MscS_channel_C_sf"/>
</dbReference>
<dbReference type="InterPro" id="IPR049278">
    <property type="entry name" value="MS_channel_C"/>
</dbReference>
<evidence type="ECO:0000256" key="3">
    <source>
        <dbReference type="ARBA" id="ARBA00022475"/>
    </source>
</evidence>
<proteinExistence type="inferred from homology"/>
<feature type="domain" description="Mechanosensitive ion channel MscS" evidence="9">
    <location>
        <begin position="114"/>
        <end position="180"/>
    </location>
</feature>
<feature type="compositionally biased region" description="Basic and acidic residues" evidence="7">
    <location>
        <begin position="309"/>
        <end position="324"/>
    </location>
</feature>
<dbReference type="PANTHER" id="PTHR30221">
    <property type="entry name" value="SMALL-CONDUCTANCE MECHANOSENSITIVE CHANNEL"/>
    <property type="match status" value="1"/>
</dbReference>
<evidence type="ECO:0000256" key="7">
    <source>
        <dbReference type="SAM" id="MobiDB-lite"/>
    </source>
</evidence>
<dbReference type="Gene3D" id="3.30.70.100">
    <property type="match status" value="1"/>
</dbReference>
<comment type="similarity">
    <text evidence="2">Belongs to the MscS (TC 1.A.23) family.</text>
</comment>
<evidence type="ECO:0000256" key="8">
    <source>
        <dbReference type="SAM" id="Phobius"/>
    </source>
</evidence>
<dbReference type="InterPro" id="IPR006685">
    <property type="entry name" value="MscS_channel_2nd"/>
</dbReference>